<organism evidence="1">
    <name type="scientific">Cyprinus carpio</name>
    <name type="common">Common carp</name>
    <dbReference type="NCBI Taxonomy" id="7962"/>
    <lineage>
        <taxon>Eukaryota</taxon>
        <taxon>Metazoa</taxon>
        <taxon>Chordata</taxon>
        <taxon>Craniata</taxon>
        <taxon>Vertebrata</taxon>
        <taxon>Euteleostomi</taxon>
        <taxon>Actinopterygii</taxon>
        <taxon>Neopterygii</taxon>
        <taxon>Teleostei</taxon>
        <taxon>Ostariophysi</taxon>
        <taxon>Cypriniformes</taxon>
        <taxon>Cyprinidae</taxon>
        <taxon>Cyprininae</taxon>
        <taxon>Cyprinus</taxon>
    </lineage>
</organism>
<gene>
    <name evidence="1" type="primary">LOC122142540</name>
</gene>
<dbReference type="Proteomes" id="UP001155660">
    <property type="component" value="Unplaced"/>
</dbReference>
<name>A0A9Q9XY04_CYPCA</name>
<dbReference type="KEGG" id="ccar:122142540"/>
<sequence>MDHFKSVFKTRGNQLETTKNSLEFFTNKLLDLRGCGVLTESKTIKSRELDLALFTLAITLLPEVAENTFDQTAVMVWTLMWSNAFKQLLKMPTDLK</sequence>
<dbReference type="GeneID" id="122142540"/>
<evidence type="ECO:0000313" key="1">
    <source>
        <dbReference type="RefSeq" id="XP_042609695.1"/>
    </source>
</evidence>
<accession>A0A9Q9XY04</accession>
<dbReference type="AlphaFoldDB" id="A0A9Q9XY04"/>
<proteinExistence type="predicted"/>
<dbReference type="RefSeq" id="XP_042609695.1">
    <property type="nucleotide sequence ID" value="XM_042753761.1"/>
</dbReference>
<protein>
    <submittedName>
        <fullName evidence="1">Uncharacterized protein LOC122142540</fullName>
    </submittedName>
</protein>
<reference evidence="1" key="1">
    <citation type="submission" date="2025-08" db="UniProtKB">
        <authorList>
            <consortium name="RefSeq"/>
        </authorList>
    </citation>
    <scope>IDENTIFICATION</scope>
    <source>
        <tissue evidence="1">Muscle</tissue>
    </source>
</reference>